<dbReference type="AlphaFoldDB" id="A0A2K0VY87"/>
<name>A0A2K0VY87_GIBNY</name>
<protein>
    <submittedName>
        <fullName evidence="1">Uncharacterized protein</fullName>
    </submittedName>
</protein>
<dbReference type="OrthoDB" id="5037558at2759"/>
<keyword evidence="2" id="KW-1185">Reference proteome</keyword>
<sequence length="112" mass="12760">MAGGLSNLFGSHDDDRFLSLMHMFDENKQPVHNRIPSFPVWVEKYCDYSHTKHTQTGVHDLSNTDLDIQRKMGVLINTGFSVDGKHSNQLAQYCAFKSLKELSSYVDIIGKR</sequence>
<proteinExistence type="predicted"/>
<dbReference type="EMBL" id="MTQA01000184">
    <property type="protein sequence ID" value="PNP75000.1"/>
    <property type="molecule type" value="Genomic_DNA"/>
</dbReference>
<accession>A0A2K0VY87</accession>
<evidence type="ECO:0000313" key="1">
    <source>
        <dbReference type="EMBL" id="PNP75000.1"/>
    </source>
</evidence>
<reference evidence="1 2" key="1">
    <citation type="submission" date="2017-06" db="EMBL/GenBank/DDBJ databases">
        <title>Genome of Fusarium nygamai isolate CS10214.</title>
        <authorList>
            <person name="Gardiner D.M."/>
            <person name="Obanor F."/>
            <person name="Kazan K."/>
        </authorList>
    </citation>
    <scope>NUCLEOTIDE SEQUENCE [LARGE SCALE GENOMIC DNA]</scope>
    <source>
        <strain evidence="1 2">CS10214</strain>
    </source>
</reference>
<gene>
    <name evidence="1" type="ORF">FNYG_11647</name>
</gene>
<comment type="caution">
    <text evidence="1">The sequence shown here is derived from an EMBL/GenBank/DDBJ whole genome shotgun (WGS) entry which is preliminary data.</text>
</comment>
<evidence type="ECO:0000313" key="2">
    <source>
        <dbReference type="Proteomes" id="UP000236664"/>
    </source>
</evidence>
<organism evidence="1 2">
    <name type="scientific">Gibberella nygamai</name>
    <name type="common">Bean root rot disease fungus</name>
    <name type="synonym">Fusarium nygamai</name>
    <dbReference type="NCBI Taxonomy" id="42673"/>
    <lineage>
        <taxon>Eukaryota</taxon>
        <taxon>Fungi</taxon>
        <taxon>Dikarya</taxon>
        <taxon>Ascomycota</taxon>
        <taxon>Pezizomycotina</taxon>
        <taxon>Sordariomycetes</taxon>
        <taxon>Hypocreomycetidae</taxon>
        <taxon>Hypocreales</taxon>
        <taxon>Nectriaceae</taxon>
        <taxon>Fusarium</taxon>
        <taxon>Fusarium fujikuroi species complex</taxon>
    </lineage>
</organism>
<dbReference type="Proteomes" id="UP000236664">
    <property type="component" value="Unassembled WGS sequence"/>
</dbReference>